<accession>A0A0A9DYV7</accession>
<dbReference type="EMBL" id="GBRH01206002">
    <property type="protein sequence ID" value="JAD91893.1"/>
    <property type="molecule type" value="Transcribed_RNA"/>
</dbReference>
<proteinExistence type="predicted"/>
<protein>
    <submittedName>
        <fullName evidence="1">Uncharacterized protein</fullName>
    </submittedName>
</protein>
<reference evidence="1" key="2">
    <citation type="journal article" date="2015" name="Data Brief">
        <title>Shoot transcriptome of the giant reed, Arundo donax.</title>
        <authorList>
            <person name="Barrero R.A."/>
            <person name="Guerrero F.D."/>
            <person name="Moolhuijzen P."/>
            <person name="Goolsby J.A."/>
            <person name="Tidwell J."/>
            <person name="Bellgard S.E."/>
            <person name="Bellgard M.I."/>
        </authorList>
    </citation>
    <scope>NUCLEOTIDE SEQUENCE</scope>
    <source>
        <tissue evidence="1">Shoot tissue taken approximately 20 cm above the soil surface</tissue>
    </source>
</reference>
<dbReference type="AlphaFoldDB" id="A0A0A9DYV7"/>
<name>A0A0A9DYV7_ARUDO</name>
<evidence type="ECO:0000313" key="1">
    <source>
        <dbReference type="EMBL" id="JAD91893.1"/>
    </source>
</evidence>
<sequence>MLVVYQVGAMCLVVPKICILTKTLINHACYFRWQRLQKKCLLNSFYKLLDQQRRLIT</sequence>
<reference evidence="1" key="1">
    <citation type="submission" date="2014-09" db="EMBL/GenBank/DDBJ databases">
        <authorList>
            <person name="Magalhaes I.L.F."/>
            <person name="Oliveira U."/>
            <person name="Santos F.R."/>
            <person name="Vidigal T.H.D.A."/>
            <person name="Brescovit A.D."/>
            <person name="Santos A.J."/>
        </authorList>
    </citation>
    <scope>NUCLEOTIDE SEQUENCE</scope>
    <source>
        <tissue evidence="1">Shoot tissue taken approximately 20 cm above the soil surface</tissue>
    </source>
</reference>
<organism evidence="1">
    <name type="scientific">Arundo donax</name>
    <name type="common">Giant reed</name>
    <name type="synonym">Donax arundinaceus</name>
    <dbReference type="NCBI Taxonomy" id="35708"/>
    <lineage>
        <taxon>Eukaryota</taxon>
        <taxon>Viridiplantae</taxon>
        <taxon>Streptophyta</taxon>
        <taxon>Embryophyta</taxon>
        <taxon>Tracheophyta</taxon>
        <taxon>Spermatophyta</taxon>
        <taxon>Magnoliopsida</taxon>
        <taxon>Liliopsida</taxon>
        <taxon>Poales</taxon>
        <taxon>Poaceae</taxon>
        <taxon>PACMAD clade</taxon>
        <taxon>Arundinoideae</taxon>
        <taxon>Arundineae</taxon>
        <taxon>Arundo</taxon>
    </lineage>
</organism>